<comment type="caution">
    <text evidence="1">The sequence shown here is derived from an EMBL/GenBank/DDBJ whole genome shotgun (WGS) entry which is preliminary data.</text>
</comment>
<evidence type="ECO:0000313" key="2">
    <source>
        <dbReference type="Proteomes" id="UP001157125"/>
    </source>
</evidence>
<dbReference type="EMBL" id="BSUN01000001">
    <property type="protein sequence ID" value="GMA35174.1"/>
    <property type="molecule type" value="Genomic_DNA"/>
</dbReference>
<dbReference type="Proteomes" id="UP001157125">
    <property type="component" value="Unassembled WGS sequence"/>
</dbReference>
<sequence length="69" mass="7724">MRRALVFVLTLSGLKMMGLSNTIAFSVLAAEIVFGTLAWAWIRHSLGFSFFTFLDKRATRNPAVSETKE</sequence>
<reference evidence="2" key="1">
    <citation type="journal article" date="2019" name="Int. J. Syst. Evol. Microbiol.">
        <title>The Global Catalogue of Microorganisms (GCM) 10K type strain sequencing project: providing services to taxonomists for standard genome sequencing and annotation.</title>
        <authorList>
            <consortium name="The Broad Institute Genomics Platform"/>
            <consortium name="The Broad Institute Genome Sequencing Center for Infectious Disease"/>
            <person name="Wu L."/>
            <person name="Ma J."/>
        </authorList>
    </citation>
    <scope>NUCLEOTIDE SEQUENCE [LARGE SCALE GENOMIC DNA]</scope>
    <source>
        <strain evidence="2">NBRC 112299</strain>
    </source>
</reference>
<name>A0ABQ6IEM3_9MICO</name>
<protein>
    <recommendedName>
        <fullName evidence="3">DUF418 domain-containing protein</fullName>
    </recommendedName>
</protein>
<proteinExistence type="predicted"/>
<organism evidence="1 2">
    <name type="scientific">Demequina litorisediminis</name>
    <dbReference type="NCBI Taxonomy" id="1849022"/>
    <lineage>
        <taxon>Bacteria</taxon>
        <taxon>Bacillati</taxon>
        <taxon>Actinomycetota</taxon>
        <taxon>Actinomycetes</taxon>
        <taxon>Micrococcales</taxon>
        <taxon>Demequinaceae</taxon>
        <taxon>Demequina</taxon>
    </lineage>
</organism>
<gene>
    <name evidence="1" type="ORF">GCM10025876_13780</name>
</gene>
<evidence type="ECO:0000313" key="1">
    <source>
        <dbReference type="EMBL" id="GMA35174.1"/>
    </source>
</evidence>
<accession>A0ABQ6IEM3</accession>
<evidence type="ECO:0008006" key="3">
    <source>
        <dbReference type="Google" id="ProtNLM"/>
    </source>
</evidence>
<keyword evidence="2" id="KW-1185">Reference proteome</keyword>